<name>A0ABS8PAY9_9PSEU</name>
<dbReference type="Pfam" id="PF19850">
    <property type="entry name" value="DUF6325"/>
    <property type="match status" value="1"/>
</dbReference>
<proteinExistence type="predicted"/>
<dbReference type="InterPro" id="IPR046288">
    <property type="entry name" value="DUF6325"/>
</dbReference>
<keyword evidence="2" id="KW-1185">Reference proteome</keyword>
<gene>
    <name evidence="1" type="ORF">LQ327_18790</name>
</gene>
<accession>A0ABS8PAY9</accession>
<evidence type="ECO:0000313" key="2">
    <source>
        <dbReference type="Proteomes" id="UP001199469"/>
    </source>
</evidence>
<dbReference type="RefSeq" id="WP_230736526.1">
    <property type="nucleotide sequence ID" value="NZ_JAJNDB010000004.1"/>
</dbReference>
<reference evidence="1 2" key="1">
    <citation type="submission" date="2021-11" db="EMBL/GenBank/DDBJ databases">
        <title>Draft genome sequence of Actinomycetospora sp. SF1 isolated from the rhizosphere soil.</title>
        <authorList>
            <person name="Duangmal K."/>
            <person name="Chantavorakit T."/>
        </authorList>
    </citation>
    <scope>NUCLEOTIDE SEQUENCE [LARGE SCALE GENOMIC DNA]</scope>
    <source>
        <strain evidence="1 2">TBRC 5722</strain>
    </source>
</reference>
<evidence type="ECO:0000313" key="1">
    <source>
        <dbReference type="EMBL" id="MCD2195421.1"/>
    </source>
</evidence>
<organism evidence="1 2">
    <name type="scientific">Actinomycetospora endophytica</name>
    <dbReference type="NCBI Taxonomy" id="2291215"/>
    <lineage>
        <taxon>Bacteria</taxon>
        <taxon>Bacillati</taxon>
        <taxon>Actinomycetota</taxon>
        <taxon>Actinomycetes</taxon>
        <taxon>Pseudonocardiales</taxon>
        <taxon>Pseudonocardiaceae</taxon>
        <taxon>Actinomycetospora</taxon>
    </lineage>
</organism>
<dbReference type="EMBL" id="JAJNDB010000004">
    <property type="protein sequence ID" value="MCD2195421.1"/>
    <property type="molecule type" value="Genomic_DNA"/>
</dbReference>
<protein>
    <submittedName>
        <fullName evidence="1">DUF6325 family protein</fullName>
    </submittedName>
</protein>
<dbReference type="Proteomes" id="UP001199469">
    <property type="component" value="Unassembled WGS sequence"/>
</dbReference>
<sequence length="147" mass="15580">MTDDAPEMGPVDYLVMEFATERMTGESLPMLVDLVEAGTIRVLDLAFVRRELDGTVAGLTIDEVDAEEGLDLTVFEGAGSGLVDRDDLDEAGRVLEPGRAAVLVVYENTWAAPLVGALRRSGAQVVAGGRIPHDLLLDAITAAEMPA</sequence>
<comment type="caution">
    <text evidence="1">The sequence shown here is derived from an EMBL/GenBank/DDBJ whole genome shotgun (WGS) entry which is preliminary data.</text>
</comment>